<proteinExistence type="predicted"/>
<organism evidence="3 4">
    <name type="scientific">Candidatus Methanoperedens nitratireducens</name>
    <dbReference type="NCBI Taxonomy" id="1392998"/>
    <lineage>
        <taxon>Archaea</taxon>
        <taxon>Methanobacteriati</taxon>
        <taxon>Methanobacteriota</taxon>
        <taxon>Stenosarchaea group</taxon>
        <taxon>Methanomicrobia</taxon>
        <taxon>Methanosarcinales</taxon>
        <taxon>ANME-2 cluster</taxon>
        <taxon>Candidatus Methanoperedentaceae</taxon>
        <taxon>Candidatus Methanoperedens</taxon>
    </lineage>
</organism>
<comment type="caution">
    <text evidence="3">The sequence shown here is derived from an EMBL/GenBank/DDBJ whole genome shotgun (WGS) entry which is preliminary data.</text>
</comment>
<evidence type="ECO:0000256" key="1">
    <source>
        <dbReference type="ARBA" id="ARBA00022747"/>
    </source>
</evidence>
<protein>
    <submittedName>
        <fullName evidence="3">Uncharacterized protein</fullName>
    </submittedName>
</protein>
<dbReference type="GO" id="GO:0009307">
    <property type="term" value="P:DNA restriction-modification system"/>
    <property type="evidence" value="ECO:0007669"/>
    <property type="project" value="UniProtKB-KW"/>
</dbReference>
<dbReference type="OrthoDB" id="81835at2157"/>
<dbReference type="Gene3D" id="3.90.220.20">
    <property type="entry name" value="DNA methylase specificity domains"/>
    <property type="match status" value="1"/>
</dbReference>
<keyword evidence="2" id="KW-0238">DNA-binding</keyword>
<dbReference type="RefSeq" id="WP_048092859.1">
    <property type="nucleotide sequence ID" value="NZ_JMIY01000007.1"/>
</dbReference>
<keyword evidence="4" id="KW-1185">Reference proteome</keyword>
<dbReference type="AlphaFoldDB" id="A0A062V0H8"/>
<evidence type="ECO:0000256" key="2">
    <source>
        <dbReference type="ARBA" id="ARBA00023125"/>
    </source>
</evidence>
<sequence>MNKILLTYQFTIILALDYRLWGKGVVLRDEVSGAEIATSKRFIVHSQQFILSRIDARNGAFGLIPEPLDGAVVSNDFPVFNVNPSRIIPEYLGWMSKTRFFVDLCKATSEGTTNRVRLKEDRFLAMQIPLPPRTAPHRRLP</sequence>
<dbReference type="Proteomes" id="UP000027153">
    <property type="component" value="Unassembled WGS sequence"/>
</dbReference>
<evidence type="ECO:0000313" key="3">
    <source>
        <dbReference type="EMBL" id="KCZ70877.1"/>
    </source>
</evidence>
<name>A0A062V0H8_9EURY</name>
<dbReference type="GO" id="GO:0003677">
    <property type="term" value="F:DNA binding"/>
    <property type="evidence" value="ECO:0007669"/>
    <property type="project" value="UniProtKB-KW"/>
</dbReference>
<evidence type="ECO:0000313" key="4">
    <source>
        <dbReference type="Proteomes" id="UP000027153"/>
    </source>
</evidence>
<accession>A0A062V0H8</accession>
<dbReference type="InterPro" id="IPR044946">
    <property type="entry name" value="Restrct_endonuc_typeI_TRD_sf"/>
</dbReference>
<reference evidence="3 4" key="1">
    <citation type="journal article" date="2013" name="Nature">
        <title>Anaerobic oxidation of methane coupled to nitrate reduction in a novel archaeal lineage.</title>
        <authorList>
            <person name="Haroon M.F."/>
            <person name="Hu S."/>
            <person name="Shi Y."/>
            <person name="Imelfort M."/>
            <person name="Keller J."/>
            <person name="Hugenholtz P."/>
            <person name="Yuan Z."/>
            <person name="Tyson G.W."/>
        </authorList>
    </citation>
    <scope>NUCLEOTIDE SEQUENCE [LARGE SCALE GENOMIC DNA]</scope>
    <source>
        <strain evidence="3 4">ANME-2d</strain>
    </source>
</reference>
<dbReference type="SUPFAM" id="SSF116734">
    <property type="entry name" value="DNA methylase specificity domain"/>
    <property type="match status" value="1"/>
</dbReference>
<gene>
    <name evidence="3" type="ORF">ANME2D_02903</name>
</gene>
<keyword evidence="1" id="KW-0680">Restriction system</keyword>
<dbReference type="EMBL" id="JMIY01000007">
    <property type="protein sequence ID" value="KCZ70877.1"/>
    <property type="molecule type" value="Genomic_DNA"/>
</dbReference>